<proteinExistence type="predicted"/>
<name>A0ABV3RYK9_9GAMM</name>
<dbReference type="RefSeq" id="WP_367951620.1">
    <property type="nucleotide sequence ID" value="NZ_JBAKFG010000003.1"/>
</dbReference>
<reference evidence="1 2" key="1">
    <citation type="submission" date="2024-02" db="EMBL/GenBank/DDBJ databases">
        <title>New especies of Spiribacter isolated from saline water.</title>
        <authorList>
            <person name="Leon M.J."/>
            <person name="De La Haba R."/>
            <person name="Sanchez-Porro C."/>
            <person name="Ventosa A."/>
        </authorList>
    </citation>
    <scope>NUCLEOTIDE SEQUENCE [LARGE SCALE GENOMIC DNA]</scope>
    <source>
        <strain evidence="2">ag22IC6-196</strain>
    </source>
</reference>
<evidence type="ECO:0000313" key="1">
    <source>
        <dbReference type="EMBL" id="MEX0373285.1"/>
    </source>
</evidence>
<evidence type="ECO:0000313" key="2">
    <source>
        <dbReference type="Proteomes" id="UP001556636"/>
    </source>
</evidence>
<dbReference type="Proteomes" id="UP001556636">
    <property type="component" value="Unassembled WGS sequence"/>
</dbReference>
<accession>A0ABV3RYK9</accession>
<gene>
    <name evidence="1" type="ORF">V6X51_07505</name>
</gene>
<comment type="caution">
    <text evidence="1">The sequence shown here is derived from an EMBL/GenBank/DDBJ whole genome shotgun (WGS) entry which is preliminary data.</text>
</comment>
<sequence>MSRPNRAIRRYLAVIIVSLTVVACSRVELAYENADWVGAWQVSDYLDLTSEQRSRLRDGLAVYQQYHRQNRLPDINAYLDRVDTVLATPEPQKADVDALFIDGEQLVRTNVTDVIPLAAELLRELDGDQIEALRTTLAEGRDAYIERLLVDQEQRAIERTENWVGRLNTRQRTELTQCVAAMPDVSEEWQTWRRQTEADLINLLRNDAPQAEVEAFLQGWLLEDAARPPVLQDYRQTSRALWRRCTHRLLTTLTPAQRAQARERIAGYRGDLETVASR</sequence>
<dbReference type="PROSITE" id="PS51257">
    <property type="entry name" value="PROKAR_LIPOPROTEIN"/>
    <property type="match status" value="1"/>
</dbReference>
<keyword evidence="1" id="KW-0449">Lipoprotein</keyword>
<dbReference type="Pfam" id="PF19795">
    <property type="entry name" value="DUF6279"/>
    <property type="match status" value="1"/>
</dbReference>
<dbReference type="EMBL" id="JBAKFG010000003">
    <property type="protein sequence ID" value="MEX0373285.1"/>
    <property type="molecule type" value="Genomic_DNA"/>
</dbReference>
<protein>
    <submittedName>
        <fullName evidence="1">DUF6279 family lipoprotein</fullName>
    </submittedName>
</protein>
<organism evidence="1 2">
    <name type="scientific">Spiribacter roseus</name>
    <dbReference type="NCBI Taxonomy" id="1855875"/>
    <lineage>
        <taxon>Bacteria</taxon>
        <taxon>Pseudomonadati</taxon>
        <taxon>Pseudomonadota</taxon>
        <taxon>Gammaproteobacteria</taxon>
        <taxon>Chromatiales</taxon>
        <taxon>Ectothiorhodospiraceae</taxon>
        <taxon>Spiribacter</taxon>
    </lineage>
</organism>
<keyword evidence="2" id="KW-1185">Reference proteome</keyword>